<dbReference type="OrthoDB" id="10680441at2759"/>
<feature type="compositionally biased region" description="Polar residues" evidence="1">
    <location>
        <begin position="460"/>
        <end position="471"/>
    </location>
</feature>
<evidence type="ECO:0000313" key="4">
    <source>
        <dbReference type="Proteomes" id="UP000614601"/>
    </source>
</evidence>
<protein>
    <submittedName>
        <fullName evidence="3">Uncharacterized protein</fullName>
    </submittedName>
</protein>
<feature type="compositionally biased region" description="Basic and acidic residues" evidence="1">
    <location>
        <begin position="411"/>
        <end position="431"/>
    </location>
</feature>
<dbReference type="EMBL" id="CAJFDH010000006">
    <property type="protein sequence ID" value="CAD5230457.1"/>
    <property type="molecule type" value="Genomic_DNA"/>
</dbReference>
<dbReference type="EMBL" id="CAJFCW020000006">
    <property type="protein sequence ID" value="CAG9127764.1"/>
    <property type="molecule type" value="Genomic_DNA"/>
</dbReference>
<keyword evidence="2" id="KW-1133">Transmembrane helix</keyword>
<feature type="compositionally biased region" description="Basic and acidic residues" evidence="1">
    <location>
        <begin position="362"/>
        <end position="382"/>
    </location>
</feature>
<dbReference type="Proteomes" id="UP000614601">
    <property type="component" value="Unassembled WGS sequence"/>
</dbReference>
<dbReference type="AlphaFoldDB" id="A0A811LQ60"/>
<gene>
    <name evidence="3" type="ORF">BOKJ2_LOCUS14145</name>
</gene>
<accession>A0A811LQ60</accession>
<feature type="transmembrane region" description="Helical" evidence="2">
    <location>
        <begin position="310"/>
        <end position="336"/>
    </location>
</feature>
<comment type="caution">
    <text evidence="3">The sequence shown here is derived from an EMBL/GenBank/DDBJ whole genome shotgun (WGS) entry which is preliminary data.</text>
</comment>
<keyword evidence="4" id="KW-1185">Reference proteome</keyword>
<keyword evidence="2" id="KW-0812">Transmembrane</keyword>
<keyword evidence="2" id="KW-0472">Membrane</keyword>
<sequence length="471" mass="53950">MVTITKEQFNVLLNVIQAFFYYHVKCSDKCSAYLSFIELDEQDMGDWLSITDYYIGHIANNLDLPAYSQIDEKPTKLGLVMDHLKEGTLRIVSYHEHSVQYLRLEVGYGEQYNIRFPWPIPDQLPVEQMKLTKSDLKCHSDATSFLCGVDHNKFYYFSQLPSDMEVVSDIEQYSETIELPFSPDFVDQCNGKLFKSIGDRYVLGSIYSLNDFEPFKGIELCYATTHGETYSQVFDLRDMLAALNDTQLKNQVKDIEKQLKTYHFTLAVRFHQKFDKSIVVENADNIDYATETLYEDACHHFLFDLEKVEIGFLMFVFVLIYIANIIIGLIFGALILEQMYMELKDQEGDGDLNTRTVTQDTPSKEETRKITKETAEPSRYKDGPTTTAATTYSEFTKEPTKDDPTTVGDPTTRKETTQRTDQMEVTGKGEVDSDGYENVDDNPSADPNKKPEKLRISASPYDNCSLSEAAQ</sequence>
<dbReference type="Proteomes" id="UP000783686">
    <property type="component" value="Unassembled WGS sequence"/>
</dbReference>
<reference evidence="3" key="1">
    <citation type="submission" date="2020-09" db="EMBL/GenBank/DDBJ databases">
        <authorList>
            <person name="Kikuchi T."/>
        </authorList>
    </citation>
    <scope>NUCLEOTIDE SEQUENCE</scope>
    <source>
        <strain evidence="3">SH1</strain>
    </source>
</reference>
<proteinExistence type="predicted"/>
<evidence type="ECO:0000256" key="2">
    <source>
        <dbReference type="SAM" id="Phobius"/>
    </source>
</evidence>
<feature type="region of interest" description="Disordered" evidence="1">
    <location>
        <begin position="348"/>
        <end position="471"/>
    </location>
</feature>
<name>A0A811LQ60_9BILA</name>
<feature type="compositionally biased region" description="Basic and acidic residues" evidence="1">
    <location>
        <begin position="395"/>
        <end position="404"/>
    </location>
</feature>
<organism evidence="3 4">
    <name type="scientific">Bursaphelenchus okinawaensis</name>
    <dbReference type="NCBI Taxonomy" id="465554"/>
    <lineage>
        <taxon>Eukaryota</taxon>
        <taxon>Metazoa</taxon>
        <taxon>Ecdysozoa</taxon>
        <taxon>Nematoda</taxon>
        <taxon>Chromadorea</taxon>
        <taxon>Rhabditida</taxon>
        <taxon>Tylenchina</taxon>
        <taxon>Tylenchomorpha</taxon>
        <taxon>Aphelenchoidea</taxon>
        <taxon>Aphelenchoididae</taxon>
        <taxon>Bursaphelenchus</taxon>
    </lineage>
</organism>
<evidence type="ECO:0000313" key="3">
    <source>
        <dbReference type="EMBL" id="CAD5230457.1"/>
    </source>
</evidence>
<evidence type="ECO:0000256" key="1">
    <source>
        <dbReference type="SAM" id="MobiDB-lite"/>
    </source>
</evidence>